<sequence>MTVGSTQGHLPPRKISRAKPLVIPPLARTLYLTSLWVPLIGLGLFFLYPLALIVQRSFVQRDGNLGFGNYIDVLSMGHILGVVRNSLVMSGLTTLICVLLGFAIAYLLQRTRARLRWVISIALLLPLLAPSLVQALGLIFLFGRNGLISQATGWNLQIYGLWGLVISNSMYALPQAVMIIQASLRQSDTRQYDAAMMLGATPWRRFVDITLPNARFGLLSAAFVCFTVTITDFGNAAVIGGNYRVLATEIYAQVVGQMNFNMGAVIGILLLIPTLMAFYIEKVAAQRHTSGATEGAMPVAPDRRILRDIPLGILGYGTAFFLIAVVATVVYASFVTLWPYRLDLTLRNYNITAQGGYGPLWVSLIVSTQAAAIGTLMLFMLVVSQRRLGRGMAKAVYLLAIVPVGVPGLVLGLAYVLSFNVAGAVPGMLYGTTLLIALCNFYHYHSQGFLTMVTGIRAVPAQLEETVTCIGGNTLQGLRDVVLPVMLPTLVAVFFFLFMRSMVTLSAVIFLITPRLSVGAVSVLRLDQAGFATQAAAFSVCIMAVVLIALGLMKITLAVVSRRPQAAK</sequence>
<evidence type="ECO:0000256" key="4">
    <source>
        <dbReference type="ARBA" id="ARBA00023136"/>
    </source>
</evidence>
<feature type="transmembrane region" description="Helical" evidence="5">
    <location>
        <begin position="66"/>
        <end position="83"/>
    </location>
</feature>
<protein>
    <submittedName>
        <fullName evidence="7">ABC transporter permease subunit</fullName>
    </submittedName>
</protein>
<dbReference type="SUPFAM" id="SSF161098">
    <property type="entry name" value="MetI-like"/>
    <property type="match status" value="2"/>
</dbReference>
<name>A0ABT5TFC4_9RHOB</name>
<dbReference type="PROSITE" id="PS50928">
    <property type="entry name" value="ABC_TM1"/>
    <property type="match status" value="2"/>
</dbReference>
<feature type="transmembrane region" description="Helical" evidence="5">
    <location>
        <begin position="161"/>
        <end position="180"/>
    </location>
</feature>
<feature type="transmembrane region" description="Helical" evidence="5">
    <location>
        <begin position="485"/>
        <end position="512"/>
    </location>
</feature>
<feature type="domain" description="ABC transmembrane type-1" evidence="6">
    <location>
        <begin position="83"/>
        <end position="281"/>
    </location>
</feature>
<keyword evidence="5" id="KW-0813">Transport</keyword>
<dbReference type="Gene3D" id="1.10.3720.10">
    <property type="entry name" value="MetI-like"/>
    <property type="match status" value="2"/>
</dbReference>
<dbReference type="PANTHER" id="PTHR43496">
    <property type="entry name" value="PROTEIN LPLB"/>
    <property type="match status" value="1"/>
</dbReference>
<evidence type="ECO:0000313" key="8">
    <source>
        <dbReference type="Proteomes" id="UP001431784"/>
    </source>
</evidence>
<keyword evidence="3 5" id="KW-1133">Transmembrane helix</keyword>
<proteinExistence type="inferred from homology"/>
<dbReference type="EMBL" id="JAQZSM010000063">
    <property type="protein sequence ID" value="MDD7973827.1"/>
    <property type="molecule type" value="Genomic_DNA"/>
</dbReference>
<feature type="transmembrane region" description="Helical" evidence="5">
    <location>
        <begin position="89"/>
        <end position="108"/>
    </location>
</feature>
<evidence type="ECO:0000256" key="1">
    <source>
        <dbReference type="ARBA" id="ARBA00004651"/>
    </source>
</evidence>
<dbReference type="InterPro" id="IPR035906">
    <property type="entry name" value="MetI-like_sf"/>
</dbReference>
<feature type="transmembrane region" description="Helical" evidence="5">
    <location>
        <begin position="423"/>
        <end position="442"/>
    </location>
</feature>
<dbReference type="Proteomes" id="UP001431784">
    <property type="component" value="Unassembled WGS sequence"/>
</dbReference>
<feature type="transmembrane region" description="Helical" evidence="5">
    <location>
        <begin position="216"/>
        <end position="240"/>
    </location>
</feature>
<keyword evidence="8" id="KW-1185">Reference proteome</keyword>
<accession>A0ABT5TFC4</accession>
<comment type="subcellular location">
    <subcellularLocation>
        <location evidence="1 5">Cell membrane</location>
        <topology evidence="1 5">Multi-pass membrane protein</topology>
    </subcellularLocation>
</comment>
<feature type="transmembrane region" description="Helical" evidence="5">
    <location>
        <begin position="532"/>
        <end position="553"/>
    </location>
</feature>
<feature type="transmembrane region" description="Helical" evidence="5">
    <location>
        <begin position="313"/>
        <end position="340"/>
    </location>
</feature>
<evidence type="ECO:0000313" key="7">
    <source>
        <dbReference type="EMBL" id="MDD7973827.1"/>
    </source>
</evidence>
<evidence type="ECO:0000259" key="6">
    <source>
        <dbReference type="PROSITE" id="PS50928"/>
    </source>
</evidence>
<dbReference type="InterPro" id="IPR000515">
    <property type="entry name" value="MetI-like"/>
</dbReference>
<comment type="similarity">
    <text evidence="5">Belongs to the binding-protein-dependent transport system permease family.</text>
</comment>
<feature type="transmembrane region" description="Helical" evidence="5">
    <location>
        <begin position="260"/>
        <end position="280"/>
    </location>
</feature>
<feature type="transmembrane region" description="Helical" evidence="5">
    <location>
        <begin position="35"/>
        <end position="54"/>
    </location>
</feature>
<reference evidence="7" key="1">
    <citation type="submission" date="2023-02" db="EMBL/GenBank/DDBJ databases">
        <title>Description of Roseinatronobacter alkalisoli sp. nov., an alkaliphilic bacerium isolated from soda soil.</title>
        <authorList>
            <person name="Wei W."/>
        </authorList>
    </citation>
    <scope>NUCLEOTIDE SEQUENCE</scope>
    <source>
        <strain evidence="7">HJB301</strain>
    </source>
</reference>
<feature type="transmembrane region" description="Helical" evidence="5">
    <location>
        <begin position="395"/>
        <end position="417"/>
    </location>
</feature>
<dbReference type="PANTHER" id="PTHR43496:SF1">
    <property type="entry name" value="POLYGALACTURONAN_RHAMNOGALACTURONAN TRANSPORT SYSTEM PERMEASE PROTEIN YTEP"/>
    <property type="match status" value="1"/>
</dbReference>
<feature type="transmembrane region" description="Helical" evidence="5">
    <location>
        <begin position="360"/>
        <end position="383"/>
    </location>
</feature>
<dbReference type="RefSeq" id="WP_274354488.1">
    <property type="nucleotide sequence ID" value="NZ_JAQZSM010000063.1"/>
</dbReference>
<dbReference type="Pfam" id="PF00528">
    <property type="entry name" value="BPD_transp_1"/>
    <property type="match status" value="1"/>
</dbReference>
<feature type="transmembrane region" description="Helical" evidence="5">
    <location>
        <begin position="115"/>
        <end position="141"/>
    </location>
</feature>
<evidence type="ECO:0000256" key="3">
    <source>
        <dbReference type="ARBA" id="ARBA00022989"/>
    </source>
</evidence>
<evidence type="ECO:0000256" key="5">
    <source>
        <dbReference type="RuleBase" id="RU363032"/>
    </source>
</evidence>
<gene>
    <name evidence="7" type="ORF">PUT78_22550</name>
</gene>
<evidence type="ECO:0000256" key="2">
    <source>
        <dbReference type="ARBA" id="ARBA00022692"/>
    </source>
</evidence>
<keyword evidence="4 5" id="KW-0472">Membrane</keyword>
<keyword evidence="2 5" id="KW-0812">Transmembrane</keyword>
<dbReference type="CDD" id="cd06261">
    <property type="entry name" value="TM_PBP2"/>
    <property type="match status" value="2"/>
</dbReference>
<comment type="caution">
    <text evidence="7">The sequence shown here is derived from an EMBL/GenBank/DDBJ whole genome shotgun (WGS) entry which is preliminary data.</text>
</comment>
<organism evidence="7 8">
    <name type="scientific">Roseinatronobacter alkalisoli</name>
    <dbReference type="NCBI Taxonomy" id="3028235"/>
    <lineage>
        <taxon>Bacteria</taxon>
        <taxon>Pseudomonadati</taxon>
        <taxon>Pseudomonadota</taxon>
        <taxon>Alphaproteobacteria</taxon>
        <taxon>Rhodobacterales</taxon>
        <taxon>Paracoccaceae</taxon>
        <taxon>Roseinatronobacter</taxon>
    </lineage>
</organism>
<feature type="domain" description="ABC transmembrane type-1" evidence="6">
    <location>
        <begin position="360"/>
        <end position="553"/>
    </location>
</feature>